<dbReference type="RefSeq" id="WP_382391055.1">
    <property type="nucleotide sequence ID" value="NZ_JBHUNA010000005.1"/>
</dbReference>
<keyword evidence="4" id="KW-1185">Reference proteome</keyword>
<dbReference type="Gene3D" id="3.40.50.720">
    <property type="entry name" value="NAD(P)-binding Rossmann-like Domain"/>
    <property type="match status" value="1"/>
</dbReference>
<evidence type="ECO:0000256" key="2">
    <source>
        <dbReference type="ARBA" id="ARBA00023002"/>
    </source>
</evidence>
<dbReference type="PANTHER" id="PTHR42760">
    <property type="entry name" value="SHORT-CHAIN DEHYDROGENASES/REDUCTASES FAMILY MEMBER"/>
    <property type="match status" value="1"/>
</dbReference>
<keyword evidence="2 3" id="KW-0560">Oxidoreductase</keyword>
<gene>
    <name evidence="3" type="ORF">ACFSUO_03250</name>
</gene>
<dbReference type="PRINTS" id="PR00080">
    <property type="entry name" value="SDRFAMILY"/>
</dbReference>
<dbReference type="InterPro" id="IPR036291">
    <property type="entry name" value="NAD(P)-bd_dom_sf"/>
</dbReference>
<dbReference type="GO" id="GO:0016491">
    <property type="term" value="F:oxidoreductase activity"/>
    <property type="evidence" value="ECO:0007669"/>
    <property type="project" value="UniProtKB-KW"/>
</dbReference>
<dbReference type="InterPro" id="IPR002347">
    <property type="entry name" value="SDR_fam"/>
</dbReference>
<evidence type="ECO:0000313" key="3">
    <source>
        <dbReference type="EMBL" id="MFD2760001.1"/>
    </source>
</evidence>
<dbReference type="EC" id="1.1.1.-" evidence="3"/>
<organism evidence="3 4">
    <name type="scientific">Lentibacillus juripiscarius</name>
    <dbReference type="NCBI Taxonomy" id="257446"/>
    <lineage>
        <taxon>Bacteria</taxon>
        <taxon>Bacillati</taxon>
        <taxon>Bacillota</taxon>
        <taxon>Bacilli</taxon>
        <taxon>Bacillales</taxon>
        <taxon>Bacillaceae</taxon>
        <taxon>Lentibacillus</taxon>
    </lineage>
</organism>
<dbReference type="Proteomes" id="UP001597502">
    <property type="component" value="Unassembled WGS sequence"/>
</dbReference>
<evidence type="ECO:0000313" key="4">
    <source>
        <dbReference type="Proteomes" id="UP001597502"/>
    </source>
</evidence>
<dbReference type="Pfam" id="PF13561">
    <property type="entry name" value="adh_short_C2"/>
    <property type="match status" value="1"/>
</dbReference>
<sequence length="252" mass="27194">MELNLKGKKVLVTGGSRGIGKAIAKAFLGEGAVVGIVARSTDELLQTKEELGVQQIYQKDLLKQEDREQLVREFVNDFNTIDVLVNSAGANHGNAVLNTPAGKFNEAMELNFIAAVQLSQLASQHMIDNGDGVIINIASIYGKEAGGSPSYNASKAALISFTKSFSSEVIKNNVRVAGIAPGAVYHPNKEWERRLERDPDYLKNYARDKIPAGRLGTPEEVADTAVFLASDRASWIVGSTITVDGGQSRLNY</sequence>
<accession>A0ABW5V2E4</accession>
<evidence type="ECO:0000256" key="1">
    <source>
        <dbReference type="ARBA" id="ARBA00006484"/>
    </source>
</evidence>
<dbReference type="SUPFAM" id="SSF51735">
    <property type="entry name" value="NAD(P)-binding Rossmann-fold domains"/>
    <property type="match status" value="1"/>
</dbReference>
<comment type="similarity">
    <text evidence="1">Belongs to the short-chain dehydrogenases/reductases (SDR) family.</text>
</comment>
<dbReference type="InterPro" id="IPR020904">
    <property type="entry name" value="Sc_DH/Rdtase_CS"/>
</dbReference>
<dbReference type="PRINTS" id="PR00081">
    <property type="entry name" value="GDHRDH"/>
</dbReference>
<dbReference type="PANTHER" id="PTHR42760:SF133">
    <property type="entry name" value="3-OXOACYL-[ACYL-CARRIER-PROTEIN] REDUCTASE"/>
    <property type="match status" value="1"/>
</dbReference>
<protein>
    <submittedName>
        <fullName evidence="3">SDR family NAD(P)-dependent oxidoreductase</fullName>
        <ecNumber evidence="3">1.1.1.-</ecNumber>
    </submittedName>
</protein>
<dbReference type="EMBL" id="JBHUNA010000005">
    <property type="protein sequence ID" value="MFD2760001.1"/>
    <property type="molecule type" value="Genomic_DNA"/>
</dbReference>
<comment type="caution">
    <text evidence="3">The sequence shown here is derived from an EMBL/GenBank/DDBJ whole genome shotgun (WGS) entry which is preliminary data.</text>
</comment>
<name>A0ABW5V2E4_9BACI</name>
<reference evidence="4" key="1">
    <citation type="journal article" date="2019" name="Int. J. Syst. Evol. Microbiol.">
        <title>The Global Catalogue of Microorganisms (GCM) 10K type strain sequencing project: providing services to taxonomists for standard genome sequencing and annotation.</title>
        <authorList>
            <consortium name="The Broad Institute Genomics Platform"/>
            <consortium name="The Broad Institute Genome Sequencing Center for Infectious Disease"/>
            <person name="Wu L."/>
            <person name="Ma J."/>
        </authorList>
    </citation>
    <scope>NUCLEOTIDE SEQUENCE [LARGE SCALE GENOMIC DNA]</scope>
    <source>
        <strain evidence="4">TISTR 1535</strain>
    </source>
</reference>
<dbReference type="CDD" id="cd05233">
    <property type="entry name" value="SDR_c"/>
    <property type="match status" value="1"/>
</dbReference>
<dbReference type="PROSITE" id="PS00061">
    <property type="entry name" value="ADH_SHORT"/>
    <property type="match status" value="1"/>
</dbReference>
<proteinExistence type="inferred from homology"/>